<evidence type="ECO:0000256" key="5">
    <source>
        <dbReference type="ARBA" id="ARBA00022691"/>
    </source>
</evidence>
<name>A0A8X8AU24_BRACI</name>
<dbReference type="InterPro" id="IPR025799">
    <property type="entry name" value="Arg_MeTrfase"/>
</dbReference>
<dbReference type="AlphaFoldDB" id="A0A8X8AU24"/>
<feature type="domain" description="Protein arginine N-methyltransferase" evidence="11">
    <location>
        <begin position="198"/>
        <end position="366"/>
    </location>
</feature>
<dbReference type="GO" id="GO:0004185">
    <property type="term" value="F:serine-type carboxypeptidase activity"/>
    <property type="evidence" value="ECO:0007669"/>
    <property type="project" value="InterPro"/>
</dbReference>
<evidence type="ECO:0000256" key="4">
    <source>
        <dbReference type="ARBA" id="ARBA00022679"/>
    </source>
</evidence>
<dbReference type="PANTHER" id="PTHR11006">
    <property type="entry name" value="PROTEIN ARGININE N-METHYLTRANSFERASE"/>
    <property type="match status" value="1"/>
</dbReference>
<comment type="subunit">
    <text evidence="7">Ring-like homodimer.</text>
</comment>
<evidence type="ECO:0000256" key="8">
    <source>
        <dbReference type="ARBA" id="ARBA00073641"/>
    </source>
</evidence>
<comment type="similarity">
    <text evidence="1">Belongs to the peptidase S10 family.</text>
</comment>
<evidence type="ECO:0000256" key="6">
    <source>
        <dbReference type="ARBA" id="ARBA00049086"/>
    </source>
</evidence>
<comment type="catalytic activity">
    <reaction evidence="6">
        <text>L-arginyl-[protein] + 2 S-adenosyl-L-methionine = N(omega),N(omega)-dimethyl-L-arginyl-[protein] + 2 S-adenosyl-L-homocysteine + 2 H(+)</text>
        <dbReference type="Rhea" id="RHEA:48096"/>
        <dbReference type="Rhea" id="RHEA-COMP:10532"/>
        <dbReference type="Rhea" id="RHEA-COMP:11991"/>
        <dbReference type="ChEBI" id="CHEBI:15378"/>
        <dbReference type="ChEBI" id="CHEBI:29965"/>
        <dbReference type="ChEBI" id="CHEBI:57856"/>
        <dbReference type="ChEBI" id="CHEBI:59789"/>
        <dbReference type="ChEBI" id="CHEBI:61897"/>
        <dbReference type="EC" id="2.1.1.319"/>
    </reaction>
</comment>
<dbReference type="GO" id="GO:0035242">
    <property type="term" value="F:protein-arginine omega-N asymmetric methyltransferase activity"/>
    <property type="evidence" value="ECO:0007669"/>
    <property type="project" value="UniProtKB-EC"/>
</dbReference>
<dbReference type="GO" id="GO:0005634">
    <property type="term" value="C:nucleus"/>
    <property type="evidence" value="ECO:0007669"/>
    <property type="project" value="TreeGrafter"/>
</dbReference>
<dbReference type="InterPro" id="IPR001563">
    <property type="entry name" value="Peptidase_S10"/>
</dbReference>
<keyword evidence="3 9" id="KW-0489">Methyltransferase</keyword>
<feature type="region of interest" description="Disordered" evidence="10">
    <location>
        <begin position="1"/>
        <end position="26"/>
    </location>
</feature>
<protein>
    <recommendedName>
        <fullName evidence="8">Protein arginine N-methyltransferase PRMT10</fullName>
        <ecNumber evidence="2">2.1.1.319</ecNumber>
    </recommendedName>
</protein>
<dbReference type="GO" id="GO:0032259">
    <property type="term" value="P:methylation"/>
    <property type="evidence" value="ECO:0007669"/>
    <property type="project" value="UniProtKB-KW"/>
</dbReference>
<dbReference type="EC" id="2.1.1.319" evidence="2"/>
<proteinExistence type="inferred from homology"/>
<dbReference type="Pfam" id="PF00450">
    <property type="entry name" value="Peptidase_S10"/>
    <property type="match status" value="2"/>
</dbReference>
<keyword evidence="13" id="KW-1185">Reference proteome</keyword>
<keyword evidence="4 9" id="KW-0808">Transferase</keyword>
<evidence type="ECO:0000256" key="7">
    <source>
        <dbReference type="ARBA" id="ARBA00065072"/>
    </source>
</evidence>
<dbReference type="FunFam" id="3.40.50.150:FF:000132">
    <property type="entry name" value="Protein arginine N-methyltransferase PRMT10"/>
    <property type="match status" value="1"/>
</dbReference>
<dbReference type="Pfam" id="PF06325">
    <property type="entry name" value="PrmA"/>
    <property type="match status" value="1"/>
</dbReference>
<evidence type="ECO:0000256" key="3">
    <source>
        <dbReference type="ARBA" id="ARBA00022603"/>
    </source>
</evidence>
<organism evidence="12 13">
    <name type="scientific">Brassica carinata</name>
    <name type="common">Ethiopian mustard</name>
    <name type="synonym">Abyssinian cabbage</name>
    <dbReference type="NCBI Taxonomy" id="52824"/>
    <lineage>
        <taxon>Eukaryota</taxon>
        <taxon>Viridiplantae</taxon>
        <taxon>Streptophyta</taxon>
        <taxon>Embryophyta</taxon>
        <taxon>Tracheophyta</taxon>
        <taxon>Spermatophyta</taxon>
        <taxon>Magnoliopsida</taxon>
        <taxon>eudicotyledons</taxon>
        <taxon>Gunneridae</taxon>
        <taxon>Pentapetalae</taxon>
        <taxon>rosids</taxon>
        <taxon>malvids</taxon>
        <taxon>Brassicales</taxon>
        <taxon>Brassicaceae</taxon>
        <taxon>Brassiceae</taxon>
        <taxon>Brassica</taxon>
    </lineage>
</organism>
<dbReference type="FunFam" id="2.70.160.11:FF:000012">
    <property type="entry name" value="Protein arginine N-methyltransferase PRMT10"/>
    <property type="match status" value="1"/>
</dbReference>
<dbReference type="EMBL" id="JAAMPC010000005">
    <property type="protein sequence ID" value="KAG2310572.1"/>
    <property type="molecule type" value="Genomic_DNA"/>
</dbReference>
<dbReference type="PANTHER" id="PTHR11006:SF68">
    <property type="entry name" value="PROTEIN ARGININE N-METHYLTRANSFERASE PRMT10"/>
    <property type="match status" value="1"/>
</dbReference>
<dbReference type="Gene3D" id="3.40.50.150">
    <property type="entry name" value="Vaccinia Virus protein VP39"/>
    <property type="match status" value="1"/>
</dbReference>
<feature type="compositionally biased region" description="Gly residues" evidence="10">
    <location>
        <begin position="8"/>
        <end position="22"/>
    </location>
</feature>
<dbReference type="SUPFAM" id="SSF53474">
    <property type="entry name" value="alpha/beta-Hydrolases"/>
    <property type="match status" value="2"/>
</dbReference>
<evidence type="ECO:0000256" key="1">
    <source>
        <dbReference type="ARBA" id="ARBA00009431"/>
    </source>
</evidence>
<dbReference type="InterPro" id="IPR029058">
    <property type="entry name" value="AB_hydrolase_fold"/>
</dbReference>
<dbReference type="GO" id="GO:0042054">
    <property type="term" value="F:histone methyltransferase activity"/>
    <property type="evidence" value="ECO:0007669"/>
    <property type="project" value="TreeGrafter"/>
</dbReference>
<evidence type="ECO:0000256" key="2">
    <source>
        <dbReference type="ARBA" id="ARBA00011925"/>
    </source>
</evidence>
<dbReference type="OrthoDB" id="7848332at2759"/>
<keyword evidence="5 9" id="KW-0949">S-adenosyl-L-methionine</keyword>
<dbReference type="Gene3D" id="2.70.160.11">
    <property type="entry name" value="Hnrnp arginine n-methyltransferase1"/>
    <property type="match status" value="1"/>
</dbReference>
<dbReference type="SUPFAM" id="SSF53335">
    <property type="entry name" value="S-adenosyl-L-methionine-dependent methyltransferases"/>
    <property type="match status" value="1"/>
</dbReference>
<evidence type="ECO:0000313" key="12">
    <source>
        <dbReference type="EMBL" id="KAG2310572.1"/>
    </source>
</evidence>
<dbReference type="Proteomes" id="UP000886595">
    <property type="component" value="Unassembled WGS sequence"/>
</dbReference>
<dbReference type="PROSITE" id="PS51678">
    <property type="entry name" value="SAM_MT_PRMT"/>
    <property type="match status" value="1"/>
</dbReference>
<evidence type="ECO:0000313" key="13">
    <source>
        <dbReference type="Proteomes" id="UP000886595"/>
    </source>
</evidence>
<dbReference type="InterPro" id="IPR055135">
    <property type="entry name" value="PRMT_dom"/>
</dbReference>
<reference evidence="12 13" key="1">
    <citation type="submission" date="2020-02" db="EMBL/GenBank/DDBJ databases">
        <authorList>
            <person name="Ma Q."/>
            <person name="Huang Y."/>
            <person name="Song X."/>
            <person name="Pei D."/>
        </authorList>
    </citation>
    <scope>NUCLEOTIDE SEQUENCE [LARGE SCALE GENOMIC DNA]</scope>
    <source>
        <strain evidence="12">Sxm20200214</strain>
        <tissue evidence="12">Leaf</tissue>
    </source>
</reference>
<dbReference type="InterPro" id="IPR029063">
    <property type="entry name" value="SAM-dependent_MTases_sf"/>
</dbReference>
<dbReference type="Gene3D" id="3.40.50.1820">
    <property type="entry name" value="alpha/beta hydrolase"/>
    <property type="match status" value="2"/>
</dbReference>
<dbReference type="Pfam" id="PF22528">
    <property type="entry name" value="PRMT_C"/>
    <property type="match status" value="1"/>
</dbReference>
<evidence type="ECO:0000259" key="11">
    <source>
        <dbReference type="Pfam" id="PF22528"/>
    </source>
</evidence>
<sequence length="600" mass="66931">MRSSSNGGAMGGRAVGTGGGGVKSSAPPVDKEVDYANYFCTYSFLYHQKDMLSDRVRMDAYFNAVFENKHHFAGKTVLDVGTGSGILAIWSAQAGARKVYAVEATTMADHARALVKANGLEHIVEVIQGSVEDISLPEKVDVIISEWMGYFLLRESMFDSVISARDRWLKPSGVMYPSHARMWLAPIKSTLSDRKKNDLDGAMADWDNFSDEIKSYYGVDMSVLTKPFAEEQEKHYIQTAMWNDLNPLQVIGTPTVVKEMDCLTATVSEIEEVRSNVTSVINGHTTLCGFGGWFDVQFRGRKEDPAQQDIELTTAPSEQHCTHWGQQVFIMSNPINVEEGNNLNLGLVMSRSKENHRLMEIMVWYGALAVTLVVTVQWFGCNIAEGYPEEDLVARLPGQPKVLFRQYAGYVDVDFETGRSLFYYFVEADTQPETKPLTLWLNGGCSSVGGGAFTELGPFYPTGDGRGLRINSMSWNFLITDCLVIYSDIDENINMLPILKRIIQNRTSVWIFSGDQDSVVPLLGSRTLVRELAHDLNFSTTLPYRPWFPKDQLLTFATVRGAAHMVPMHSPHELCIYSVALCLAGDCPTTHMKRGEISLY</sequence>
<comment type="caution">
    <text evidence="12">The sequence shown here is derived from an EMBL/GenBank/DDBJ whole genome shotgun (WGS) entry which is preliminary data.</text>
</comment>
<evidence type="ECO:0000256" key="10">
    <source>
        <dbReference type="SAM" id="MobiDB-lite"/>
    </source>
</evidence>
<accession>A0A8X8AU24</accession>
<gene>
    <name evidence="12" type="ORF">Bca52824_022129</name>
</gene>
<dbReference type="GO" id="GO:0006508">
    <property type="term" value="P:proteolysis"/>
    <property type="evidence" value="ECO:0007669"/>
    <property type="project" value="InterPro"/>
</dbReference>
<dbReference type="CDD" id="cd02440">
    <property type="entry name" value="AdoMet_MTases"/>
    <property type="match status" value="1"/>
</dbReference>
<evidence type="ECO:0000256" key="9">
    <source>
        <dbReference type="PROSITE-ProRule" id="PRU01015"/>
    </source>
</evidence>